<dbReference type="AlphaFoldDB" id="A0A5C1QHP9"/>
<name>A0A5C1QHP9_9SPIO</name>
<dbReference type="InterPro" id="IPR029035">
    <property type="entry name" value="DHS-like_NAD/FAD-binding_dom"/>
</dbReference>
<gene>
    <name evidence="1" type="ORF">EW093_15745</name>
</gene>
<protein>
    <recommendedName>
        <fullName evidence="3">Deacetylase sirtuin-type domain-containing protein</fullName>
    </recommendedName>
</protein>
<organism evidence="1 2">
    <name type="scientific">Thiospirochaeta perfilievii</name>
    <dbReference type="NCBI Taxonomy" id="252967"/>
    <lineage>
        <taxon>Bacteria</taxon>
        <taxon>Pseudomonadati</taxon>
        <taxon>Spirochaetota</taxon>
        <taxon>Spirochaetia</taxon>
        <taxon>Spirochaetales</taxon>
        <taxon>Spirochaetaceae</taxon>
        <taxon>Thiospirochaeta</taxon>
    </lineage>
</organism>
<reference evidence="1 2" key="2">
    <citation type="submission" date="2019-09" db="EMBL/GenBank/DDBJ databases">
        <title>Complete Genome Sequence and Methylome Analysis of free living Spirochaetas.</title>
        <authorList>
            <person name="Leshcheva N."/>
            <person name="Mikheeva N."/>
        </authorList>
    </citation>
    <scope>NUCLEOTIDE SEQUENCE [LARGE SCALE GENOMIC DNA]</scope>
    <source>
        <strain evidence="1 2">P</strain>
    </source>
</reference>
<dbReference type="KEGG" id="sper:EW093_15745"/>
<proteinExistence type="predicted"/>
<dbReference type="RefSeq" id="WP_149569308.1">
    <property type="nucleotide sequence ID" value="NZ_CP035807.1"/>
</dbReference>
<keyword evidence="2" id="KW-1185">Reference proteome</keyword>
<dbReference type="SUPFAM" id="SSF52467">
    <property type="entry name" value="DHS-like NAD/FAD-binding domain"/>
    <property type="match status" value="1"/>
</dbReference>
<evidence type="ECO:0000313" key="2">
    <source>
        <dbReference type="Proteomes" id="UP000323824"/>
    </source>
</evidence>
<dbReference type="Proteomes" id="UP000323824">
    <property type="component" value="Chromosome"/>
</dbReference>
<accession>A0A5C1QHP9</accession>
<evidence type="ECO:0000313" key="1">
    <source>
        <dbReference type="EMBL" id="QEN06074.1"/>
    </source>
</evidence>
<reference evidence="1 2" key="1">
    <citation type="submission" date="2019-02" db="EMBL/GenBank/DDBJ databases">
        <authorList>
            <person name="Fomenkov A."/>
            <person name="Dubinina G."/>
            <person name="Grabovich M."/>
            <person name="Vincze T."/>
            <person name="Roberts R.J."/>
        </authorList>
    </citation>
    <scope>NUCLEOTIDE SEQUENCE [LARGE SCALE GENOMIC DNA]</scope>
    <source>
        <strain evidence="1 2">P</strain>
    </source>
</reference>
<dbReference type="EMBL" id="CP035807">
    <property type="protein sequence ID" value="QEN06074.1"/>
    <property type="molecule type" value="Genomic_DNA"/>
</dbReference>
<evidence type="ECO:0008006" key="3">
    <source>
        <dbReference type="Google" id="ProtNLM"/>
    </source>
</evidence>
<dbReference type="OrthoDB" id="394960at2"/>
<sequence length="223" mass="25708">MKVKEIKKIVKESSYILIGLGASILKKVDPPIDPLNWDEIKEYNGFLSNTIDINSKISKIFNNKDYFIISTSWNSNLSDHIGRVFTPNGSCNKLQCYNACTEELWDFIDFKDRSSHPKCPYCNSPLIMNITTDTYFVDEHLQIQEKSYYKWIHKNYNNKILLLEIETSELDTKLIKGPFENIATALPNVTLLRVNSSDLGIPSTIKKQYSFKSSPETFFKLLS</sequence>